<gene>
    <name evidence="1" type="ORF">A3J68_01935</name>
</gene>
<comment type="caution">
    <text evidence="1">The sequence shown here is derived from an EMBL/GenBank/DDBJ whole genome shotgun (WGS) entry which is preliminary data.</text>
</comment>
<sequence>MKEFILFLLGPRRLAELEFRRRLDDIDKIANPMEKRDRIETVLWGALAPLHSYKSEDGTKWIMYRLWLAAFIKSRLFIMGPVKKMRLQEYVRNDSFLSELLPVEGIGLIVYLLGDKADTFERVISEVKGRKRLVQAANQVWSFELEKAYPEVFVPSSR</sequence>
<evidence type="ECO:0000313" key="2">
    <source>
        <dbReference type="Proteomes" id="UP000178529"/>
    </source>
</evidence>
<dbReference type="Proteomes" id="UP000178529">
    <property type="component" value="Unassembled WGS sequence"/>
</dbReference>
<reference evidence="1 2" key="1">
    <citation type="journal article" date="2016" name="Nat. Commun.">
        <title>Thousands of microbial genomes shed light on interconnected biogeochemical processes in an aquifer system.</title>
        <authorList>
            <person name="Anantharaman K."/>
            <person name="Brown C.T."/>
            <person name="Hug L.A."/>
            <person name="Sharon I."/>
            <person name="Castelle C.J."/>
            <person name="Probst A.J."/>
            <person name="Thomas B.C."/>
            <person name="Singh A."/>
            <person name="Wilkins M.J."/>
            <person name="Karaoz U."/>
            <person name="Brodie E.L."/>
            <person name="Williams K.H."/>
            <person name="Hubbard S.S."/>
            <person name="Banfield J.F."/>
        </authorList>
    </citation>
    <scope>NUCLEOTIDE SEQUENCE [LARGE SCALE GENOMIC DNA]</scope>
</reference>
<accession>A0A1G2R8A2</accession>
<evidence type="ECO:0000313" key="1">
    <source>
        <dbReference type="EMBL" id="OHA69043.1"/>
    </source>
</evidence>
<protein>
    <submittedName>
        <fullName evidence="1">Uncharacterized protein</fullName>
    </submittedName>
</protein>
<proteinExistence type="predicted"/>
<organism evidence="1 2">
    <name type="scientific">Candidatus Wildermuthbacteria bacterium RIFCSPHIGHO2_02_FULL_48_16</name>
    <dbReference type="NCBI Taxonomy" id="1802453"/>
    <lineage>
        <taxon>Bacteria</taxon>
        <taxon>Candidatus Wildermuthiibacteriota</taxon>
    </lineage>
</organism>
<dbReference type="EMBL" id="MHTY01000009">
    <property type="protein sequence ID" value="OHA69043.1"/>
    <property type="molecule type" value="Genomic_DNA"/>
</dbReference>
<name>A0A1G2R8A2_9BACT</name>
<dbReference type="AlphaFoldDB" id="A0A1G2R8A2"/>